<comment type="function">
    <text evidence="7">F(1)F(0) ATP synthase produces ATP from ADP in the presence of a proton or sodium gradient. F-type ATPases consist of two structural domains, F(1) containing the extramembraneous catalytic core and F(0) containing the membrane proton channel, linked together by a central stalk and a peripheral stalk. During catalysis, ATP synthesis in the catalytic domain of F(1) is coupled via a rotary mechanism of the central stalk subunits to proton translocation.</text>
</comment>
<keyword evidence="4 7" id="KW-0406">Ion transport</keyword>
<keyword evidence="7" id="KW-0139">CF(1)</keyword>
<gene>
    <name evidence="7" type="primary">atpH</name>
    <name evidence="8" type="ORF">LK09_07105</name>
</gene>
<comment type="caution">
    <text evidence="8">The sequence shown here is derived from an EMBL/GenBank/DDBJ whole genome shotgun (WGS) entry which is preliminary data.</text>
</comment>
<protein>
    <recommendedName>
        <fullName evidence="7">ATP synthase subunit delta</fullName>
    </recommendedName>
    <alternativeName>
        <fullName evidence="7">ATP synthase F(1) sector subunit delta</fullName>
    </alternativeName>
    <alternativeName>
        <fullName evidence="7">F-type ATPase subunit delta</fullName>
        <shortName evidence="7">F-ATPase subunit delta</shortName>
    </alternativeName>
</protein>
<organism evidence="8 9">
    <name type="scientific">Microbacterium mangrovi</name>
    <dbReference type="NCBI Taxonomy" id="1348253"/>
    <lineage>
        <taxon>Bacteria</taxon>
        <taxon>Bacillati</taxon>
        <taxon>Actinomycetota</taxon>
        <taxon>Actinomycetes</taxon>
        <taxon>Micrococcales</taxon>
        <taxon>Microbacteriaceae</taxon>
        <taxon>Microbacterium</taxon>
    </lineage>
</organism>
<keyword evidence="5 7" id="KW-0472">Membrane</keyword>
<dbReference type="NCBIfam" id="TIGR01145">
    <property type="entry name" value="ATP_synt_delta"/>
    <property type="match status" value="1"/>
</dbReference>
<dbReference type="STRING" id="1348253.LK09_07105"/>
<keyword evidence="6 7" id="KW-0066">ATP synthesis</keyword>
<dbReference type="AlphaFoldDB" id="A0A0B2AAT5"/>
<evidence type="ECO:0000313" key="8">
    <source>
        <dbReference type="EMBL" id="KHK98692.1"/>
    </source>
</evidence>
<dbReference type="HAMAP" id="MF_01416">
    <property type="entry name" value="ATP_synth_delta_bact"/>
    <property type="match status" value="1"/>
</dbReference>
<evidence type="ECO:0000256" key="4">
    <source>
        <dbReference type="ARBA" id="ARBA00023065"/>
    </source>
</evidence>
<accession>A0A0B2AAT5</accession>
<evidence type="ECO:0000256" key="5">
    <source>
        <dbReference type="ARBA" id="ARBA00023136"/>
    </source>
</evidence>
<dbReference type="NCBIfam" id="NF009967">
    <property type="entry name" value="PRK13430.1"/>
    <property type="match status" value="1"/>
</dbReference>
<evidence type="ECO:0000256" key="7">
    <source>
        <dbReference type="HAMAP-Rule" id="MF_01416"/>
    </source>
</evidence>
<comment type="subcellular location">
    <subcellularLocation>
        <location evidence="7">Cell membrane</location>
        <topology evidence="7">Peripheral membrane protein</topology>
    </subcellularLocation>
    <subcellularLocation>
        <location evidence="1">Membrane</location>
    </subcellularLocation>
</comment>
<proteinExistence type="inferred from homology"/>
<dbReference type="OrthoDB" id="5242917at2"/>
<dbReference type="InterPro" id="IPR000711">
    <property type="entry name" value="ATPase_OSCP/dsu"/>
</dbReference>
<evidence type="ECO:0000256" key="6">
    <source>
        <dbReference type="ARBA" id="ARBA00023310"/>
    </source>
</evidence>
<dbReference type="RefSeq" id="WP_039397453.1">
    <property type="nucleotide sequence ID" value="NZ_JTDK01000006.1"/>
</dbReference>
<dbReference type="Pfam" id="PF00213">
    <property type="entry name" value="OSCP"/>
    <property type="match status" value="1"/>
</dbReference>
<name>A0A0B2AAT5_9MICO</name>
<keyword evidence="9" id="KW-1185">Reference proteome</keyword>
<evidence type="ECO:0000256" key="3">
    <source>
        <dbReference type="ARBA" id="ARBA00022781"/>
    </source>
</evidence>
<reference evidence="8 9" key="1">
    <citation type="submission" date="2014-11" db="EMBL/GenBank/DDBJ databases">
        <title>Genome sequence of Microbacterium mangrovi MUSC 115(T).</title>
        <authorList>
            <person name="Lee L.-H."/>
        </authorList>
    </citation>
    <scope>NUCLEOTIDE SEQUENCE [LARGE SCALE GENOMIC DNA]</scope>
    <source>
        <strain evidence="8 9">MUSC 115</strain>
    </source>
</reference>
<dbReference type="GO" id="GO:0005886">
    <property type="term" value="C:plasma membrane"/>
    <property type="evidence" value="ECO:0007669"/>
    <property type="project" value="UniProtKB-SubCell"/>
</dbReference>
<dbReference type="GO" id="GO:0045259">
    <property type="term" value="C:proton-transporting ATP synthase complex"/>
    <property type="evidence" value="ECO:0007669"/>
    <property type="project" value="UniProtKB-KW"/>
</dbReference>
<dbReference type="EMBL" id="JTDK01000006">
    <property type="protein sequence ID" value="KHK98692.1"/>
    <property type="molecule type" value="Genomic_DNA"/>
</dbReference>
<keyword evidence="7" id="KW-1003">Cell membrane</keyword>
<comment type="function">
    <text evidence="7">This protein is part of the stalk that links CF(0) to CF(1). It either transmits conformational changes from CF(0) to CF(1) or is implicated in proton conduction.</text>
</comment>
<dbReference type="Proteomes" id="UP000031030">
    <property type="component" value="Unassembled WGS sequence"/>
</dbReference>
<keyword evidence="3 7" id="KW-0375">Hydrogen ion transport</keyword>
<comment type="similarity">
    <text evidence="7">Belongs to the ATPase delta chain family.</text>
</comment>
<evidence type="ECO:0000256" key="2">
    <source>
        <dbReference type="ARBA" id="ARBA00022448"/>
    </source>
</evidence>
<keyword evidence="2 7" id="KW-0813">Transport</keyword>
<dbReference type="GO" id="GO:0046933">
    <property type="term" value="F:proton-transporting ATP synthase activity, rotational mechanism"/>
    <property type="evidence" value="ECO:0007669"/>
    <property type="project" value="UniProtKB-UniRule"/>
</dbReference>
<evidence type="ECO:0000256" key="1">
    <source>
        <dbReference type="ARBA" id="ARBA00004370"/>
    </source>
</evidence>
<evidence type="ECO:0000313" key="9">
    <source>
        <dbReference type="Proteomes" id="UP000031030"/>
    </source>
</evidence>
<sequence>MGSATTQAVAASTAALDAARGVDLGVARELFAAARALGDSSQLAGALADSAASVEARSKVVADVFGPALSSTATQLISVAATQSWSAPADLVDGVEELAVRAAAKAAPEADVEGELFAFSRVVAANPELELALGSRLGDSDAKGDLVRSLLTGRASDASILVASSLVRQPRERRVRDLLSRGMRLAAAQRGRTVATVYTAVALGADQQQRLTAALASRYDTQVSLNTVVDPTIVGGLRVQIADDVIDGSVSTRLSELRQRLAG</sequence>
<dbReference type="PANTHER" id="PTHR11910">
    <property type="entry name" value="ATP SYNTHASE DELTA CHAIN"/>
    <property type="match status" value="1"/>
</dbReference>